<organism evidence="1 2">
    <name type="scientific">Panagrolaimus sp. PS1159</name>
    <dbReference type="NCBI Taxonomy" id="55785"/>
    <lineage>
        <taxon>Eukaryota</taxon>
        <taxon>Metazoa</taxon>
        <taxon>Ecdysozoa</taxon>
        <taxon>Nematoda</taxon>
        <taxon>Chromadorea</taxon>
        <taxon>Rhabditida</taxon>
        <taxon>Tylenchina</taxon>
        <taxon>Panagrolaimomorpha</taxon>
        <taxon>Panagrolaimoidea</taxon>
        <taxon>Panagrolaimidae</taxon>
        <taxon>Panagrolaimus</taxon>
    </lineage>
</organism>
<accession>A0AC35GVU7</accession>
<evidence type="ECO:0000313" key="2">
    <source>
        <dbReference type="WBParaSite" id="PS1159_v2.g9118.t1"/>
    </source>
</evidence>
<evidence type="ECO:0000313" key="1">
    <source>
        <dbReference type="Proteomes" id="UP000887580"/>
    </source>
</evidence>
<sequence>MKALIFLSLCAFIVASTQIRSNAADLGRPPTSMPCIIGNCSPSGVGYQIECKDVSDKDYSYGIHCVNPPPGFYCKQDTSSIECQCLFRCSE</sequence>
<protein>
    <submittedName>
        <fullName evidence="2">Secreted protein</fullName>
    </submittedName>
</protein>
<dbReference type="WBParaSite" id="PS1159_v2.g9118.t1">
    <property type="protein sequence ID" value="PS1159_v2.g9118.t1"/>
    <property type="gene ID" value="PS1159_v2.g9118"/>
</dbReference>
<dbReference type="Proteomes" id="UP000887580">
    <property type="component" value="Unplaced"/>
</dbReference>
<proteinExistence type="predicted"/>
<name>A0AC35GVU7_9BILA</name>
<reference evidence="2" key="1">
    <citation type="submission" date="2022-11" db="UniProtKB">
        <authorList>
            <consortium name="WormBaseParasite"/>
        </authorList>
    </citation>
    <scope>IDENTIFICATION</scope>
</reference>